<dbReference type="AlphaFoldDB" id="A0A0A9F760"/>
<evidence type="ECO:0000313" key="1">
    <source>
        <dbReference type="EMBL" id="JAE08157.1"/>
    </source>
</evidence>
<protein>
    <submittedName>
        <fullName evidence="1">Uncharacterized protein</fullName>
    </submittedName>
</protein>
<accession>A0A0A9F760</accession>
<sequence length="28" mass="3411">MLTANSKRIWRFLILYGILSSKREDNRE</sequence>
<organism evidence="1">
    <name type="scientific">Arundo donax</name>
    <name type="common">Giant reed</name>
    <name type="synonym">Donax arundinaceus</name>
    <dbReference type="NCBI Taxonomy" id="35708"/>
    <lineage>
        <taxon>Eukaryota</taxon>
        <taxon>Viridiplantae</taxon>
        <taxon>Streptophyta</taxon>
        <taxon>Embryophyta</taxon>
        <taxon>Tracheophyta</taxon>
        <taxon>Spermatophyta</taxon>
        <taxon>Magnoliopsida</taxon>
        <taxon>Liliopsida</taxon>
        <taxon>Poales</taxon>
        <taxon>Poaceae</taxon>
        <taxon>PACMAD clade</taxon>
        <taxon>Arundinoideae</taxon>
        <taxon>Arundineae</taxon>
        <taxon>Arundo</taxon>
    </lineage>
</organism>
<reference evidence="1" key="2">
    <citation type="journal article" date="2015" name="Data Brief">
        <title>Shoot transcriptome of the giant reed, Arundo donax.</title>
        <authorList>
            <person name="Barrero R.A."/>
            <person name="Guerrero F.D."/>
            <person name="Moolhuijzen P."/>
            <person name="Goolsby J.A."/>
            <person name="Tidwell J."/>
            <person name="Bellgard S.E."/>
            <person name="Bellgard M.I."/>
        </authorList>
    </citation>
    <scope>NUCLEOTIDE SEQUENCE</scope>
    <source>
        <tissue evidence="1">Shoot tissue taken approximately 20 cm above the soil surface</tissue>
    </source>
</reference>
<proteinExistence type="predicted"/>
<reference evidence="1" key="1">
    <citation type="submission" date="2014-09" db="EMBL/GenBank/DDBJ databases">
        <authorList>
            <person name="Magalhaes I.L.F."/>
            <person name="Oliveira U."/>
            <person name="Santos F.R."/>
            <person name="Vidigal T.H.D.A."/>
            <person name="Brescovit A.D."/>
            <person name="Santos A.J."/>
        </authorList>
    </citation>
    <scope>NUCLEOTIDE SEQUENCE</scope>
    <source>
        <tissue evidence="1">Shoot tissue taken approximately 20 cm above the soil surface</tissue>
    </source>
</reference>
<dbReference type="EMBL" id="GBRH01189739">
    <property type="protein sequence ID" value="JAE08157.1"/>
    <property type="molecule type" value="Transcribed_RNA"/>
</dbReference>
<name>A0A0A9F760_ARUDO</name>